<proteinExistence type="predicted"/>
<feature type="compositionally biased region" description="Pro residues" evidence="1">
    <location>
        <begin position="298"/>
        <end position="308"/>
    </location>
</feature>
<organism evidence="3 4">
    <name type="scientific">Actinoplanes italicus</name>
    <dbReference type="NCBI Taxonomy" id="113567"/>
    <lineage>
        <taxon>Bacteria</taxon>
        <taxon>Bacillati</taxon>
        <taxon>Actinomycetota</taxon>
        <taxon>Actinomycetes</taxon>
        <taxon>Micromonosporales</taxon>
        <taxon>Micromonosporaceae</taxon>
        <taxon>Actinoplanes</taxon>
    </lineage>
</organism>
<reference evidence="3 4" key="1">
    <citation type="submission" date="2018-03" db="EMBL/GenBank/DDBJ databases">
        <title>Genomic Encyclopedia of Archaeal and Bacterial Type Strains, Phase II (KMG-II): from individual species to whole genera.</title>
        <authorList>
            <person name="Goeker M."/>
        </authorList>
    </citation>
    <scope>NUCLEOTIDE SEQUENCE [LARGE SCALE GENOMIC DNA]</scope>
    <source>
        <strain evidence="3 4">DSM 43146</strain>
    </source>
</reference>
<dbReference type="Pfam" id="PF13569">
    <property type="entry name" value="DUF4132"/>
    <property type="match status" value="1"/>
</dbReference>
<protein>
    <submittedName>
        <fullName evidence="3">Uncharacterized protein DUF4132</fullName>
    </submittedName>
</protein>
<dbReference type="InterPro" id="IPR025406">
    <property type="entry name" value="DUF4132"/>
</dbReference>
<feature type="region of interest" description="Disordered" evidence="1">
    <location>
        <begin position="293"/>
        <end position="315"/>
    </location>
</feature>
<evidence type="ECO:0000313" key="4">
    <source>
        <dbReference type="Proteomes" id="UP000239415"/>
    </source>
</evidence>
<evidence type="ECO:0000259" key="2">
    <source>
        <dbReference type="Pfam" id="PF13569"/>
    </source>
</evidence>
<gene>
    <name evidence="3" type="ORF">CLV67_110189</name>
</gene>
<sequence length="762" mass="81398">MVVARGRRQVVLEGLVCSDATVMAWEEGERDRWAARASALDHGREQDDWGLAATSADRLGDLSSAQVAWLITKGPEGSARALIGKAPTLRQRQRSDLGRVAVARFELDALAFALAEAADSADQLGLLVLPFRGPEPAGLVAGWLRHLGSARLWARTWLDRHAEAAARALIPPAAGRPGRVRQDAEEALRHLAVIGHGPVTIKTAEGYGPAAHTLISELLESTLSRVRADGGASIQGALFATAPPGIPSGERSPGLRKAKTPEWAWSSGLPEVRLVRGGVLTEEDVDRLLAGLSRSRPADPPEPPPGDPAPADGGVSIAVESSAARQPLVEPLDPETWELVAGCEPADLAGFGRALLDGWLSDGMPAAQAWALLAQAHVGDDATMDLLAPLVRSWPAKSRYARAIDGYAVLATVASDAALRHLLAIEENMSGGATNDRALDYLEQGAARRGLSVTQVADRLTVTHGLDAGVTIDYGPRTFTVVTDEHLTAHVRSADGRVLARPPKPGVKDTNPEAYQRFLQLKKDLRATATAQAARLEREMLAHRLRPASDLAEVVLPHPILGPIARRLLWGVYGADNRLVRALRIAEDGSFADIDDMAVVLDGDTPLGIVHPADLGEDLAAWAQIVADYEIVEPFPQMTRPAVTLTEAERAATSLPGFGPVTTERVVSLLDRGWHGDPGSSIRALDTRLAKELPGGLELVVTVEPGVAMRASYTPAAEQRITEIWVDDSWSGHWQRERRTPMGVCDPAALSEALVEVFALRG</sequence>
<dbReference type="OrthoDB" id="4554725at2"/>
<dbReference type="Proteomes" id="UP000239415">
    <property type="component" value="Unassembled WGS sequence"/>
</dbReference>
<evidence type="ECO:0000313" key="3">
    <source>
        <dbReference type="EMBL" id="PRX19437.1"/>
    </source>
</evidence>
<dbReference type="EMBL" id="PVMZ01000010">
    <property type="protein sequence ID" value="PRX19437.1"/>
    <property type="molecule type" value="Genomic_DNA"/>
</dbReference>
<evidence type="ECO:0000256" key="1">
    <source>
        <dbReference type="SAM" id="MobiDB-lite"/>
    </source>
</evidence>
<feature type="domain" description="DUF4132" evidence="2">
    <location>
        <begin position="496"/>
        <end position="674"/>
    </location>
</feature>
<dbReference type="RefSeq" id="WP_146169278.1">
    <property type="nucleotide sequence ID" value="NZ_BOMO01000050.1"/>
</dbReference>
<dbReference type="AlphaFoldDB" id="A0A2T0K8P8"/>
<name>A0A2T0K8P8_9ACTN</name>
<comment type="caution">
    <text evidence="3">The sequence shown here is derived from an EMBL/GenBank/DDBJ whole genome shotgun (WGS) entry which is preliminary data.</text>
</comment>
<accession>A0A2T0K8P8</accession>
<keyword evidence="4" id="KW-1185">Reference proteome</keyword>